<dbReference type="RefSeq" id="XP_024337008.1">
    <property type="nucleotide sequence ID" value="XM_024482091.1"/>
</dbReference>
<name>A0A1X6MV05_9APHY</name>
<evidence type="ECO:0000256" key="1">
    <source>
        <dbReference type="ARBA" id="ARBA00004123"/>
    </source>
</evidence>
<dbReference type="OrthoDB" id="343623at2759"/>
<dbReference type="PANTHER" id="PTHR12087">
    <property type="entry name" value="ORIGIN RECOGNITION COMPLEX SUBUNIT 4"/>
    <property type="match status" value="1"/>
</dbReference>
<evidence type="ECO:0000259" key="8">
    <source>
        <dbReference type="Pfam" id="PF14629"/>
    </source>
</evidence>
<keyword evidence="4" id="KW-0238">DNA-binding</keyword>
<comment type="similarity">
    <text evidence="2">Belongs to the ORC4 family.</text>
</comment>
<comment type="subcellular location">
    <subcellularLocation>
        <location evidence="1">Nucleus</location>
    </subcellularLocation>
</comment>
<feature type="domain" description="Origin recognition complex subunit 4 C-terminal" evidence="8">
    <location>
        <begin position="286"/>
        <end position="482"/>
    </location>
</feature>
<evidence type="ECO:0000313" key="10">
    <source>
        <dbReference type="Proteomes" id="UP000194127"/>
    </source>
</evidence>
<evidence type="ECO:0000256" key="4">
    <source>
        <dbReference type="ARBA" id="ARBA00023125"/>
    </source>
</evidence>
<dbReference type="InterPro" id="IPR032705">
    <property type="entry name" value="ORC4_C"/>
</dbReference>
<proteinExistence type="inferred from homology"/>
<evidence type="ECO:0000256" key="2">
    <source>
        <dbReference type="ARBA" id="ARBA00005334"/>
    </source>
</evidence>
<dbReference type="GO" id="GO:0006270">
    <property type="term" value="P:DNA replication initiation"/>
    <property type="evidence" value="ECO:0007669"/>
    <property type="project" value="TreeGrafter"/>
</dbReference>
<dbReference type="AlphaFoldDB" id="A0A1X6MV05"/>
<dbReference type="STRING" id="670580.A0A1X6MV05"/>
<dbReference type="EMBL" id="KZ110600">
    <property type="protein sequence ID" value="OSX60214.1"/>
    <property type="molecule type" value="Genomic_DNA"/>
</dbReference>
<dbReference type="Proteomes" id="UP000194127">
    <property type="component" value="Unassembled WGS sequence"/>
</dbReference>
<dbReference type="Pfam" id="PF13191">
    <property type="entry name" value="AAA_16"/>
    <property type="match status" value="1"/>
</dbReference>
<feature type="domain" description="Orc1-like AAA ATPase" evidence="7">
    <location>
        <begin position="86"/>
        <end position="234"/>
    </location>
</feature>
<protein>
    <submittedName>
        <fullName evidence="9">Uncharacterized protein</fullName>
    </submittedName>
</protein>
<dbReference type="InterPro" id="IPR016527">
    <property type="entry name" value="ORC4"/>
</dbReference>
<dbReference type="GeneID" id="36327041"/>
<reference evidence="9 10" key="1">
    <citation type="submission" date="2017-04" db="EMBL/GenBank/DDBJ databases">
        <title>Genome Sequence of the Model Brown-Rot Fungus Postia placenta SB12.</title>
        <authorList>
            <consortium name="DOE Joint Genome Institute"/>
            <person name="Gaskell J."/>
            <person name="Kersten P."/>
            <person name="Larrondo L.F."/>
            <person name="Canessa P."/>
            <person name="Martinez D."/>
            <person name="Hibbett D."/>
            <person name="Schmoll M."/>
            <person name="Kubicek C.P."/>
            <person name="Martinez A.T."/>
            <person name="Yadav J."/>
            <person name="Master E."/>
            <person name="Magnuson J.K."/>
            <person name="James T."/>
            <person name="Yaver D."/>
            <person name="Berka R."/>
            <person name="Labutti K."/>
            <person name="Lipzen A."/>
            <person name="Aerts A."/>
            <person name="Barry K."/>
            <person name="Henrissat B."/>
            <person name="Blanchette R."/>
            <person name="Grigoriev I."/>
            <person name="Cullen D."/>
        </authorList>
    </citation>
    <scope>NUCLEOTIDE SEQUENCE [LARGE SCALE GENOMIC DNA]</scope>
    <source>
        <strain evidence="9 10">MAD-698-R-SB12</strain>
    </source>
</reference>
<evidence type="ECO:0000256" key="3">
    <source>
        <dbReference type="ARBA" id="ARBA00022705"/>
    </source>
</evidence>
<evidence type="ECO:0000313" key="9">
    <source>
        <dbReference type="EMBL" id="OSX60214.1"/>
    </source>
</evidence>
<dbReference type="SUPFAM" id="SSF52540">
    <property type="entry name" value="P-loop containing nucleoside triphosphate hydrolases"/>
    <property type="match status" value="1"/>
</dbReference>
<dbReference type="InterPro" id="IPR027417">
    <property type="entry name" value="P-loop_NTPase"/>
</dbReference>
<dbReference type="Gene3D" id="3.40.50.300">
    <property type="entry name" value="P-loop containing nucleotide triphosphate hydrolases"/>
    <property type="match status" value="1"/>
</dbReference>
<accession>A0A1X6MV05</accession>
<organism evidence="9 10">
    <name type="scientific">Postia placenta MAD-698-R-SB12</name>
    <dbReference type="NCBI Taxonomy" id="670580"/>
    <lineage>
        <taxon>Eukaryota</taxon>
        <taxon>Fungi</taxon>
        <taxon>Dikarya</taxon>
        <taxon>Basidiomycota</taxon>
        <taxon>Agaricomycotina</taxon>
        <taxon>Agaricomycetes</taxon>
        <taxon>Polyporales</taxon>
        <taxon>Adustoporiaceae</taxon>
        <taxon>Rhodonia</taxon>
    </lineage>
</organism>
<keyword evidence="3" id="KW-0235">DNA replication</keyword>
<keyword evidence="5" id="KW-0539">Nucleus</keyword>
<evidence type="ECO:0000256" key="5">
    <source>
        <dbReference type="ARBA" id="ARBA00023242"/>
    </source>
</evidence>
<dbReference type="PANTHER" id="PTHR12087:SF0">
    <property type="entry name" value="ORIGIN RECOGNITION COMPLEX SUBUNIT 4"/>
    <property type="match status" value="1"/>
</dbReference>
<dbReference type="Pfam" id="PF14629">
    <property type="entry name" value="ORC4_C"/>
    <property type="match status" value="1"/>
</dbReference>
<dbReference type="InterPro" id="IPR041664">
    <property type="entry name" value="AAA_16"/>
</dbReference>
<dbReference type="GO" id="GO:0003688">
    <property type="term" value="F:DNA replication origin binding"/>
    <property type="evidence" value="ECO:0007669"/>
    <property type="project" value="TreeGrafter"/>
</dbReference>
<evidence type="ECO:0000259" key="7">
    <source>
        <dbReference type="Pfam" id="PF13191"/>
    </source>
</evidence>
<evidence type="ECO:0000256" key="6">
    <source>
        <dbReference type="SAM" id="MobiDB-lite"/>
    </source>
</evidence>
<sequence>MCGNCNAVEALPSWLSCLSLWQDAAWRSTADAQEAPTRDPGPLPPHLHTCLRAQQRAILKSLRHIPDTADDHDADDVGPSTNTMAFEQLRDLLNGTVTRGEGNSCLLIGPRGSGKTRRPIIVRLSGHAQQNDRLAIREIARQLTQQTGSSFLLEEDEDKPANDPFTDPENPFLDTSDPDPAPAIALPAPAHLLALISMIPTLPRATVVVIDAFDKFATHARQSLLYCLLDTVQSCRAGKGNKGLAVIGVTTRVDTINLLEKRVKSRFSGRILRTACPGRLQYWIDVARTILTAPIDVDASDEWPTRWATSVEDFLRQDTVTESLRVSYALTRDVDTLRRMLTLSVLELSPTAPSLSVSRFAATIVAQRCPSRFPFLDTLPYPAICLLIAATHAQTSGHDHFTFEMLHEAFRDQVRTSQSAPVQFEGGSIGMVRCSREVLIGAFERLVSIRVFVAVVPPSISTTREFVLHRCAVDRFEVKKAVEAIGQTSLKKWFSKA</sequence>
<keyword evidence="10" id="KW-1185">Reference proteome</keyword>
<feature type="region of interest" description="Disordered" evidence="6">
    <location>
        <begin position="151"/>
        <end position="180"/>
    </location>
</feature>
<gene>
    <name evidence="9" type="ORF">POSPLADRAFT_1066603</name>
</gene>
<dbReference type="GO" id="GO:0005664">
    <property type="term" value="C:nuclear origin of replication recognition complex"/>
    <property type="evidence" value="ECO:0007669"/>
    <property type="project" value="TreeGrafter"/>
</dbReference>